<name>A0A0J1IJL0_9FIRM</name>
<evidence type="ECO:0000256" key="7">
    <source>
        <dbReference type="ARBA" id="ARBA00023014"/>
    </source>
</evidence>
<dbReference type="GO" id="GO:0051539">
    <property type="term" value="F:4 iron, 4 sulfur cluster binding"/>
    <property type="evidence" value="ECO:0007669"/>
    <property type="project" value="UniProtKB-KW"/>
</dbReference>
<evidence type="ECO:0000256" key="6">
    <source>
        <dbReference type="ARBA" id="ARBA00023004"/>
    </source>
</evidence>
<dbReference type="InterPro" id="IPR017896">
    <property type="entry name" value="4Fe4S_Fe-S-bd"/>
</dbReference>
<dbReference type="Proteomes" id="UP000036356">
    <property type="component" value="Unassembled WGS sequence"/>
</dbReference>
<evidence type="ECO:0000313" key="9">
    <source>
        <dbReference type="EMBL" id="KLU64911.1"/>
    </source>
</evidence>
<comment type="cofactor">
    <cofactor evidence="1">
        <name>[4Fe-4S] cluster</name>
        <dbReference type="ChEBI" id="CHEBI:49883"/>
    </cofactor>
</comment>
<organism evidence="9 10">
    <name type="scientific">Desulfosporosinus acididurans</name>
    <dbReference type="NCBI Taxonomy" id="476652"/>
    <lineage>
        <taxon>Bacteria</taxon>
        <taxon>Bacillati</taxon>
        <taxon>Bacillota</taxon>
        <taxon>Clostridia</taxon>
        <taxon>Eubacteriales</taxon>
        <taxon>Desulfitobacteriaceae</taxon>
        <taxon>Desulfosporosinus</taxon>
    </lineage>
</organism>
<dbReference type="AlphaFoldDB" id="A0A0J1IJL0"/>
<dbReference type="NCBIfam" id="TIGR03831">
    <property type="entry name" value="YgiT_finger"/>
    <property type="match status" value="1"/>
</dbReference>
<comment type="caution">
    <text evidence="9">The sequence shown here is derived from an EMBL/GenBank/DDBJ whole genome shotgun (WGS) entry which is preliminary data.</text>
</comment>
<protein>
    <recommendedName>
        <fullName evidence="3">Ferredoxin</fullName>
    </recommendedName>
</protein>
<sequence>MNNSRIVFNYNNCLNSKKASVNICRLCIDSCPHQAISLYFELEAKRCTECGICMTVCPSDGFVFRSFDKLYEYIQNSEEIILNCPQAIPAGHEIPCLGIIDRDLWMTLMIYAREKEVKIFTGACGDCPDKKACGTSVQIFNEVHTAWKDHPHLWIKVAPDEIHNEEMSWRDVGRERFEAIFAKTNSDEMYLIPKTRKFLDETWKSRTSEVHALPLPVINVSENCSDCGECPTICPQGALTKREDAEQLSLIYEPIKCVRCQRCIDICSSKALSMEVKSLTYRLMAGKILIHHGKRRFCSQCGKRVFDSFEPPLCIDCLSQPVAAIDISQ</sequence>
<dbReference type="Pfam" id="PF12838">
    <property type="entry name" value="Fer4_7"/>
    <property type="match status" value="1"/>
</dbReference>
<dbReference type="InterPro" id="IPR050157">
    <property type="entry name" value="PSI_iron-sulfur_center"/>
</dbReference>
<evidence type="ECO:0000256" key="4">
    <source>
        <dbReference type="ARBA" id="ARBA00022485"/>
    </source>
</evidence>
<evidence type="ECO:0000256" key="3">
    <source>
        <dbReference type="ARBA" id="ARBA00013529"/>
    </source>
</evidence>
<dbReference type="PROSITE" id="PS00198">
    <property type="entry name" value="4FE4S_FER_1"/>
    <property type="match status" value="1"/>
</dbReference>
<gene>
    <name evidence="9" type="ORF">DEAC_c32390</name>
</gene>
<feature type="domain" description="4Fe-4S ferredoxin-type" evidence="8">
    <location>
        <begin position="38"/>
        <end position="67"/>
    </location>
</feature>
<reference evidence="9 10" key="1">
    <citation type="submission" date="2015-06" db="EMBL/GenBank/DDBJ databases">
        <title>Draft genome of the moderately acidophilic sulfate reducer Candidatus Desulfosporosinus acididurans strain M1.</title>
        <authorList>
            <person name="Poehlein A."/>
            <person name="Petzsch P."/>
            <person name="Johnson B.D."/>
            <person name="Schloemann M."/>
            <person name="Daniel R."/>
            <person name="Muehling M."/>
        </authorList>
    </citation>
    <scope>NUCLEOTIDE SEQUENCE [LARGE SCALE GENOMIC DNA]</scope>
    <source>
        <strain evidence="9 10">M1</strain>
    </source>
</reference>
<dbReference type="InterPro" id="IPR017900">
    <property type="entry name" value="4Fe4S_Fe_S_CS"/>
</dbReference>
<evidence type="ECO:0000256" key="5">
    <source>
        <dbReference type="ARBA" id="ARBA00022723"/>
    </source>
</evidence>
<dbReference type="PANTHER" id="PTHR24960">
    <property type="entry name" value="PHOTOSYSTEM I IRON-SULFUR CENTER-RELATED"/>
    <property type="match status" value="1"/>
</dbReference>
<accession>A0A0J1IJL0</accession>
<keyword evidence="10" id="KW-1185">Reference proteome</keyword>
<evidence type="ECO:0000313" key="10">
    <source>
        <dbReference type="Proteomes" id="UP000036356"/>
    </source>
</evidence>
<feature type="domain" description="4Fe-4S ferredoxin-type" evidence="8">
    <location>
        <begin position="248"/>
        <end position="277"/>
    </location>
</feature>
<keyword evidence="4" id="KW-0004">4Fe-4S</keyword>
<dbReference type="STRING" id="476652.DEAC_c32390"/>
<dbReference type="Gene3D" id="3.30.70.20">
    <property type="match status" value="2"/>
</dbReference>
<evidence type="ECO:0000259" key="8">
    <source>
        <dbReference type="PROSITE" id="PS51379"/>
    </source>
</evidence>
<dbReference type="PATRIC" id="fig|476652.3.peg.3420"/>
<keyword evidence="6" id="KW-0408">Iron</keyword>
<dbReference type="SUPFAM" id="SSF54862">
    <property type="entry name" value="4Fe-4S ferredoxins"/>
    <property type="match status" value="2"/>
</dbReference>
<dbReference type="RefSeq" id="WP_047811036.1">
    <property type="nucleotide sequence ID" value="NZ_LDZY01000011.1"/>
</dbReference>
<proteinExistence type="predicted"/>
<dbReference type="PANTHER" id="PTHR24960:SF79">
    <property type="entry name" value="PHOTOSYSTEM I IRON-SULFUR CENTER"/>
    <property type="match status" value="1"/>
</dbReference>
<keyword evidence="5" id="KW-0479">Metal-binding</keyword>
<dbReference type="GO" id="GO:0046872">
    <property type="term" value="F:metal ion binding"/>
    <property type="evidence" value="ECO:0007669"/>
    <property type="project" value="UniProtKB-KW"/>
</dbReference>
<dbReference type="InterPro" id="IPR022453">
    <property type="entry name" value="Znf_MqsA-type"/>
</dbReference>
<evidence type="ECO:0000256" key="2">
    <source>
        <dbReference type="ARBA" id="ARBA00003532"/>
    </source>
</evidence>
<dbReference type="EMBL" id="LDZY01000011">
    <property type="protein sequence ID" value="KLU64911.1"/>
    <property type="molecule type" value="Genomic_DNA"/>
</dbReference>
<feature type="domain" description="4Fe-4S ferredoxin-type" evidence="8">
    <location>
        <begin position="214"/>
        <end position="244"/>
    </location>
</feature>
<keyword evidence="7" id="KW-0411">Iron-sulfur</keyword>
<comment type="function">
    <text evidence="2">Ferredoxins are iron-sulfur proteins that transfer electrons in a wide variety of metabolic reactions.</text>
</comment>
<evidence type="ECO:0000256" key="1">
    <source>
        <dbReference type="ARBA" id="ARBA00001966"/>
    </source>
</evidence>
<dbReference type="PROSITE" id="PS51379">
    <property type="entry name" value="4FE4S_FER_2"/>
    <property type="match status" value="3"/>
</dbReference>